<dbReference type="PANTHER" id="PTHR12304:SF56">
    <property type="entry name" value="HYDROLASE, PUTATIVE (AFU_ORTHOLOGUE AFUA_1G11790)-RELATED"/>
    <property type="match status" value="1"/>
</dbReference>
<gene>
    <name evidence="6" type="ORF">HETSPECPRED_010263</name>
</gene>
<name>A0A8H3I861_9LECA</name>
<dbReference type="PANTHER" id="PTHR12304">
    <property type="entry name" value="INOSINE-URIDINE PREFERRING NUCLEOSIDE HYDROLASE"/>
    <property type="match status" value="1"/>
</dbReference>
<dbReference type="GO" id="GO:0008477">
    <property type="term" value="F:purine nucleosidase activity"/>
    <property type="evidence" value="ECO:0007669"/>
    <property type="project" value="TreeGrafter"/>
</dbReference>
<dbReference type="GO" id="GO:0005829">
    <property type="term" value="C:cytosol"/>
    <property type="evidence" value="ECO:0007669"/>
    <property type="project" value="TreeGrafter"/>
</dbReference>
<dbReference type="GO" id="GO:0006152">
    <property type="term" value="P:purine nucleoside catabolic process"/>
    <property type="evidence" value="ECO:0007669"/>
    <property type="project" value="TreeGrafter"/>
</dbReference>
<keyword evidence="2" id="KW-0378">Hydrolase</keyword>
<feature type="domain" description="Inosine/uridine-preferring nucleoside hydrolase" evidence="5">
    <location>
        <begin position="7"/>
        <end position="405"/>
    </location>
</feature>
<comment type="similarity">
    <text evidence="1">Belongs to the IUNH family.</text>
</comment>
<dbReference type="Proteomes" id="UP000664521">
    <property type="component" value="Unassembled WGS sequence"/>
</dbReference>
<dbReference type="Pfam" id="PF01156">
    <property type="entry name" value="IU_nuc_hydro"/>
    <property type="match status" value="1"/>
</dbReference>
<evidence type="ECO:0000259" key="5">
    <source>
        <dbReference type="Pfam" id="PF01156"/>
    </source>
</evidence>
<dbReference type="Gene3D" id="3.90.245.10">
    <property type="entry name" value="Ribonucleoside hydrolase-like"/>
    <property type="match status" value="1"/>
</dbReference>
<evidence type="ECO:0000256" key="2">
    <source>
        <dbReference type="ARBA" id="ARBA00022801"/>
    </source>
</evidence>
<evidence type="ECO:0000313" key="7">
    <source>
        <dbReference type="Proteomes" id="UP000664521"/>
    </source>
</evidence>
<dbReference type="InterPro" id="IPR001910">
    <property type="entry name" value="Inosine/uridine_hydrolase_dom"/>
</dbReference>
<organism evidence="6 7">
    <name type="scientific">Heterodermia speciosa</name>
    <dbReference type="NCBI Taxonomy" id="116794"/>
    <lineage>
        <taxon>Eukaryota</taxon>
        <taxon>Fungi</taxon>
        <taxon>Dikarya</taxon>
        <taxon>Ascomycota</taxon>
        <taxon>Pezizomycotina</taxon>
        <taxon>Lecanoromycetes</taxon>
        <taxon>OSLEUM clade</taxon>
        <taxon>Lecanoromycetidae</taxon>
        <taxon>Caliciales</taxon>
        <taxon>Physciaceae</taxon>
        <taxon>Heterodermia</taxon>
    </lineage>
</organism>
<evidence type="ECO:0000256" key="3">
    <source>
        <dbReference type="ARBA" id="ARBA00023295"/>
    </source>
</evidence>
<evidence type="ECO:0000256" key="1">
    <source>
        <dbReference type="ARBA" id="ARBA00009176"/>
    </source>
</evidence>
<dbReference type="AlphaFoldDB" id="A0A8H3I861"/>
<dbReference type="InterPro" id="IPR023186">
    <property type="entry name" value="IUNH"/>
</dbReference>
<sequence length="456" mass="50367">MATRSRIIVDTDPGVDDVLAMLFAFSALSEDVEVLLLSLTFGNVEVKNCLRNVVSMFHVIEKEIRWRSDNGRPQGFESLRKSKPLVAVGAETPLADQMVMADYFRKLQTRKKAAFTALFGPPFPFHPQHTSPEHTWKTMFERPPGDTLLTASAVKVSGIDPTSQPSLFKPSTRPSHLEILRILEDNPVDTIDIVVIGPMTNIALAASESPQSFLRAKSVCVMGGAIAEPGNITPVGEFNILADPTAAARVFALTSPDPASTMPPTPPTPADSQPHRYFLPSYPPKEKLGDRRLNLCLFPLDITEPHKLRQEDFEKTIAPHVRQGSPLADWAQAFLGSTFRKMDALQHGHAGGGASFSLHDPLCVWYALTKEKQASDWQFKKAEDIRIETAGQWSRGMCVVDRRYRKMIDDEDEGRKVSSDNGGWLSRSKGNRIDRCVGTPGHEKLAVLILDAVFGS</sequence>
<dbReference type="EMBL" id="CAJPDS010000009">
    <property type="protein sequence ID" value="CAF9910990.1"/>
    <property type="molecule type" value="Genomic_DNA"/>
</dbReference>
<proteinExistence type="inferred from homology"/>
<evidence type="ECO:0000313" key="6">
    <source>
        <dbReference type="EMBL" id="CAF9910990.1"/>
    </source>
</evidence>
<evidence type="ECO:0000256" key="4">
    <source>
        <dbReference type="SAM" id="MobiDB-lite"/>
    </source>
</evidence>
<keyword evidence="3" id="KW-0326">Glycosidase</keyword>
<accession>A0A8H3I861</accession>
<dbReference type="OrthoDB" id="5783963at2759"/>
<dbReference type="InterPro" id="IPR036452">
    <property type="entry name" value="Ribo_hydro-like"/>
</dbReference>
<comment type="caution">
    <text evidence="6">The sequence shown here is derived from an EMBL/GenBank/DDBJ whole genome shotgun (WGS) entry which is preliminary data.</text>
</comment>
<protein>
    <recommendedName>
        <fullName evidence="5">Inosine/uridine-preferring nucleoside hydrolase domain-containing protein</fullName>
    </recommendedName>
</protein>
<feature type="region of interest" description="Disordered" evidence="4">
    <location>
        <begin position="256"/>
        <end position="275"/>
    </location>
</feature>
<dbReference type="SUPFAM" id="SSF53590">
    <property type="entry name" value="Nucleoside hydrolase"/>
    <property type="match status" value="1"/>
</dbReference>
<keyword evidence="7" id="KW-1185">Reference proteome</keyword>
<reference evidence="6" key="1">
    <citation type="submission" date="2021-03" db="EMBL/GenBank/DDBJ databases">
        <authorList>
            <person name="Tagirdzhanova G."/>
        </authorList>
    </citation>
    <scope>NUCLEOTIDE SEQUENCE</scope>
</reference>